<keyword evidence="1 3" id="KW-0560">Oxidoreductase</keyword>
<dbReference type="InterPro" id="IPR016169">
    <property type="entry name" value="FAD-bd_PCMH_sub2"/>
</dbReference>
<dbReference type="GO" id="GO:0004854">
    <property type="term" value="F:xanthine dehydrogenase activity"/>
    <property type="evidence" value="ECO:0007669"/>
    <property type="project" value="UniProtKB-EC"/>
</dbReference>
<dbReference type="InterPro" id="IPR002346">
    <property type="entry name" value="Mopterin_DH_FAD-bd"/>
</dbReference>
<dbReference type="Gene3D" id="3.30.465.10">
    <property type="match status" value="2"/>
</dbReference>
<dbReference type="InterPro" id="IPR036318">
    <property type="entry name" value="FAD-bd_PCMH-like_sf"/>
</dbReference>
<dbReference type="RefSeq" id="WP_253744490.1">
    <property type="nucleotide sequence ID" value="NZ_BAABKA010000015.1"/>
</dbReference>
<accession>A0A9X2GGG1</accession>
<evidence type="ECO:0000313" key="3">
    <source>
        <dbReference type="EMBL" id="MCP2357360.1"/>
    </source>
</evidence>
<dbReference type="EMBL" id="JAMZEB010000002">
    <property type="protein sequence ID" value="MCP2357360.1"/>
    <property type="molecule type" value="Genomic_DNA"/>
</dbReference>
<dbReference type="InterPro" id="IPR016167">
    <property type="entry name" value="FAD-bd_PCMH_sub1"/>
</dbReference>
<dbReference type="Gene3D" id="3.30.43.10">
    <property type="entry name" value="Uridine Diphospho-n-acetylenolpyruvylglucosamine Reductase, domain 2"/>
    <property type="match status" value="1"/>
</dbReference>
<organism evidence="3 4">
    <name type="scientific">Nonomuraea thailandensis</name>
    <dbReference type="NCBI Taxonomy" id="1188745"/>
    <lineage>
        <taxon>Bacteria</taxon>
        <taxon>Bacillati</taxon>
        <taxon>Actinomycetota</taxon>
        <taxon>Actinomycetes</taxon>
        <taxon>Streptosporangiales</taxon>
        <taxon>Streptosporangiaceae</taxon>
        <taxon>Nonomuraea</taxon>
    </lineage>
</organism>
<dbReference type="PANTHER" id="PTHR42659">
    <property type="entry name" value="XANTHINE DEHYDROGENASE SUBUNIT C-RELATED"/>
    <property type="match status" value="1"/>
</dbReference>
<reference evidence="3" key="1">
    <citation type="submission" date="2022-06" db="EMBL/GenBank/DDBJ databases">
        <title>Sequencing the genomes of 1000 actinobacteria strains.</title>
        <authorList>
            <person name="Klenk H.-P."/>
        </authorList>
    </citation>
    <scope>NUCLEOTIDE SEQUENCE</scope>
    <source>
        <strain evidence="3">DSM 46694</strain>
    </source>
</reference>
<evidence type="ECO:0000259" key="2">
    <source>
        <dbReference type="PROSITE" id="PS51387"/>
    </source>
</evidence>
<keyword evidence="4" id="KW-1185">Reference proteome</keyword>
<evidence type="ECO:0000256" key="1">
    <source>
        <dbReference type="ARBA" id="ARBA00023002"/>
    </source>
</evidence>
<dbReference type="GO" id="GO:0071949">
    <property type="term" value="F:FAD binding"/>
    <property type="evidence" value="ECO:0007669"/>
    <property type="project" value="InterPro"/>
</dbReference>
<dbReference type="Gene3D" id="3.30.390.50">
    <property type="entry name" value="CO dehydrogenase flavoprotein, C-terminal domain"/>
    <property type="match status" value="1"/>
</dbReference>
<sequence length="326" mass="35210">MDDFAYTRADRAETALHLATQPRTRFIAGGTDILKLMKDGVERPEHLIDVNALPLDGVRETRQRIELGALSRMSDVAAHPAVRRRLPVLAQALLAGASPQLRNMASLGGNLLQRTQCWYFRDAAMPCNKRSPGSGCPAIEGRNRWHAILGGSDRCIAVHPSDLAVALTALQATVHTLHADGPRQIPIADFYLLPGDTPHRETVLRPGELITKIDVPITSLAAGSRYLKVRDRAMFEFAVVSVAACIQLRDGEVSQASLAFGGVAPRPWRSPAAEQALTGRPLNTASIRAAGAALVREARPRQDNAFKVPLVQRALAEALGRLGETG</sequence>
<feature type="domain" description="FAD-binding PCMH-type" evidence="2">
    <location>
        <begin position="1"/>
        <end position="220"/>
    </location>
</feature>
<dbReference type="SUPFAM" id="SSF56176">
    <property type="entry name" value="FAD-binding/transporter-associated domain-like"/>
    <property type="match status" value="1"/>
</dbReference>
<protein>
    <submittedName>
        <fullName evidence="3">Xanthine dehydrogenase YagS FAD-binding subunit</fullName>
        <ecNumber evidence="3">1.17.1.4</ecNumber>
    </submittedName>
</protein>
<name>A0A9X2GGG1_9ACTN</name>
<dbReference type="SUPFAM" id="SSF55447">
    <property type="entry name" value="CO dehydrogenase flavoprotein C-terminal domain-like"/>
    <property type="match status" value="1"/>
</dbReference>
<dbReference type="InterPro" id="IPR005107">
    <property type="entry name" value="CO_DH_flav_C"/>
</dbReference>
<gene>
    <name evidence="3" type="ORF">HD597_004380</name>
</gene>
<dbReference type="AlphaFoldDB" id="A0A9X2GGG1"/>
<dbReference type="InterPro" id="IPR036683">
    <property type="entry name" value="CO_DH_flav_C_dom_sf"/>
</dbReference>
<dbReference type="PANTHER" id="PTHR42659:SF1">
    <property type="entry name" value="OXIDOREDUCTASE"/>
    <property type="match status" value="1"/>
</dbReference>
<proteinExistence type="predicted"/>
<dbReference type="Pfam" id="PF03450">
    <property type="entry name" value="CO_deh_flav_C"/>
    <property type="match status" value="1"/>
</dbReference>
<dbReference type="PROSITE" id="PS51387">
    <property type="entry name" value="FAD_PCMH"/>
    <property type="match status" value="1"/>
</dbReference>
<dbReference type="SMART" id="SM01092">
    <property type="entry name" value="CO_deh_flav_C"/>
    <property type="match status" value="1"/>
</dbReference>
<evidence type="ECO:0000313" key="4">
    <source>
        <dbReference type="Proteomes" id="UP001139648"/>
    </source>
</evidence>
<dbReference type="InterPro" id="IPR051312">
    <property type="entry name" value="Diverse_Substr_Oxidored"/>
</dbReference>
<dbReference type="Pfam" id="PF00941">
    <property type="entry name" value="FAD_binding_5"/>
    <property type="match status" value="1"/>
</dbReference>
<dbReference type="Proteomes" id="UP001139648">
    <property type="component" value="Unassembled WGS sequence"/>
</dbReference>
<comment type="caution">
    <text evidence="3">The sequence shown here is derived from an EMBL/GenBank/DDBJ whole genome shotgun (WGS) entry which is preliminary data.</text>
</comment>
<dbReference type="InterPro" id="IPR016166">
    <property type="entry name" value="FAD-bd_PCMH"/>
</dbReference>
<dbReference type="EC" id="1.17.1.4" evidence="3"/>